<sequence length="169" mass="18111">MKFSTLLILLIGLSLNSQAQSSIGKIPADGAGILDFKQNTTLGIVLPHLTSTAKVVTPGTLFYDVNTKKVMYRDNNSIQDLSIKTGNFTASTDYTNLIVDNSRVTVVGASGSSATGIVILESATKALILPKVASPHLNIVNPEPGTICYDTVKNLFCVYDGKEWAFWGK</sequence>
<accession>A0A6I4NWG4</accession>
<keyword evidence="1" id="KW-0732">Signal</keyword>
<dbReference type="RefSeq" id="WP_160375321.1">
    <property type="nucleotide sequence ID" value="NZ_WSTB01000007.1"/>
</dbReference>
<keyword evidence="3" id="KW-1185">Reference proteome</keyword>
<dbReference type="Proteomes" id="UP000471501">
    <property type="component" value="Unassembled WGS sequence"/>
</dbReference>
<comment type="caution">
    <text evidence="2">The sequence shown here is derived from an EMBL/GenBank/DDBJ whole genome shotgun (WGS) entry which is preliminary data.</text>
</comment>
<feature type="signal peptide" evidence="1">
    <location>
        <begin position="1"/>
        <end position="19"/>
    </location>
</feature>
<organism evidence="2 3">
    <name type="scientific">Flavobacterium hydrocarbonoxydans</name>
    <dbReference type="NCBI Taxonomy" id="2683249"/>
    <lineage>
        <taxon>Bacteria</taxon>
        <taxon>Pseudomonadati</taxon>
        <taxon>Bacteroidota</taxon>
        <taxon>Flavobacteriia</taxon>
        <taxon>Flavobacteriales</taxon>
        <taxon>Flavobacteriaceae</taxon>
        <taxon>Flavobacterium</taxon>
    </lineage>
</organism>
<reference evidence="2 3" key="1">
    <citation type="submission" date="2019-12" db="EMBL/GenBank/DDBJ databases">
        <authorList>
            <person name="Kim Y.S."/>
        </authorList>
    </citation>
    <scope>NUCLEOTIDE SEQUENCE [LARGE SCALE GENOMIC DNA]</scope>
    <source>
        <strain evidence="2 3">GA093</strain>
    </source>
</reference>
<evidence type="ECO:0000313" key="3">
    <source>
        <dbReference type="Proteomes" id="UP000471501"/>
    </source>
</evidence>
<protein>
    <submittedName>
        <fullName evidence="2">Uncharacterized protein</fullName>
    </submittedName>
</protein>
<evidence type="ECO:0000256" key="1">
    <source>
        <dbReference type="SAM" id="SignalP"/>
    </source>
</evidence>
<proteinExistence type="predicted"/>
<dbReference type="EMBL" id="WSTB01000007">
    <property type="protein sequence ID" value="MWB95397.1"/>
    <property type="molecule type" value="Genomic_DNA"/>
</dbReference>
<evidence type="ECO:0000313" key="2">
    <source>
        <dbReference type="EMBL" id="MWB95397.1"/>
    </source>
</evidence>
<gene>
    <name evidence="2" type="ORF">GON26_13590</name>
</gene>
<feature type="chain" id="PRO_5026086523" evidence="1">
    <location>
        <begin position="20"/>
        <end position="169"/>
    </location>
</feature>
<dbReference type="AlphaFoldDB" id="A0A6I4NWG4"/>
<name>A0A6I4NWG4_9FLAO</name>